<evidence type="ECO:0000313" key="16">
    <source>
        <dbReference type="Proteomes" id="UP000733744"/>
    </source>
</evidence>
<feature type="domain" description="Flagellar motor switch protein FliG N-terminal" evidence="14">
    <location>
        <begin position="11"/>
        <end position="113"/>
    </location>
</feature>
<evidence type="ECO:0000256" key="10">
    <source>
        <dbReference type="ARBA" id="ARBA00025598"/>
    </source>
</evidence>
<keyword evidence="15" id="KW-0969">Cilium</keyword>
<evidence type="ECO:0000256" key="7">
    <source>
        <dbReference type="ARBA" id="ARBA00022779"/>
    </source>
</evidence>
<evidence type="ECO:0000313" key="15">
    <source>
        <dbReference type="EMBL" id="TRW90827.1"/>
    </source>
</evidence>
<keyword evidence="11" id="KW-0997">Cell inner membrane</keyword>
<dbReference type="Pfam" id="PF01706">
    <property type="entry name" value="FliG_C"/>
    <property type="match status" value="1"/>
</dbReference>
<evidence type="ECO:0000256" key="2">
    <source>
        <dbReference type="ARBA" id="ARBA00004515"/>
    </source>
</evidence>
<organism evidence="15 16">
    <name type="scientific">Candidatus Methylobacter oryzae</name>
    <dbReference type="NCBI Taxonomy" id="2497749"/>
    <lineage>
        <taxon>Bacteria</taxon>
        <taxon>Pseudomonadati</taxon>
        <taxon>Pseudomonadota</taxon>
        <taxon>Gammaproteobacteria</taxon>
        <taxon>Methylococcales</taxon>
        <taxon>Methylococcaceae</taxon>
        <taxon>Methylobacter</taxon>
    </lineage>
</organism>
<gene>
    <name evidence="15" type="primary">fliG</name>
    <name evidence="15" type="ORF">EKO24_017870</name>
</gene>
<dbReference type="Proteomes" id="UP000733744">
    <property type="component" value="Unassembled WGS sequence"/>
</dbReference>
<dbReference type="InterPro" id="IPR032779">
    <property type="entry name" value="FliG_M"/>
</dbReference>
<dbReference type="InterPro" id="IPR023087">
    <property type="entry name" value="Flg_Motor_Flig_C"/>
</dbReference>
<keyword evidence="9 11" id="KW-0975">Bacterial flagellum</keyword>
<comment type="subcellular location">
    <subcellularLocation>
        <location evidence="1 11">Bacterial flagellum basal body</location>
    </subcellularLocation>
    <subcellularLocation>
        <location evidence="2 11">Cell inner membrane</location>
        <topology evidence="2 11">Peripheral membrane protein</topology>
        <orientation evidence="2 11">Cytoplasmic side</orientation>
    </subcellularLocation>
</comment>
<evidence type="ECO:0000256" key="1">
    <source>
        <dbReference type="ARBA" id="ARBA00004117"/>
    </source>
</evidence>
<dbReference type="EMBL" id="RYFG02000115">
    <property type="protein sequence ID" value="TRW90827.1"/>
    <property type="molecule type" value="Genomic_DNA"/>
</dbReference>
<dbReference type="RefSeq" id="WP_127027596.1">
    <property type="nucleotide sequence ID" value="NZ_RYFG02000115.1"/>
</dbReference>
<dbReference type="PANTHER" id="PTHR30534">
    <property type="entry name" value="FLAGELLAR MOTOR SWITCH PROTEIN FLIG"/>
    <property type="match status" value="1"/>
</dbReference>
<comment type="similarity">
    <text evidence="3 11">Belongs to the FliG family.</text>
</comment>
<proteinExistence type="inferred from homology"/>
<name>A0ABY3C6F7_9GAMM</name>
<evidence type="ECO:0000259" key="12">
    <source>
        <dbReference type="Pfam" id="PF01706"/>
    </source>
</evidence>
<evidence type="ECO:0000256" key="4">
    <source>
        <dbReference type="ARBA" id="ARBA00021870"/>
    </source>
</evidence>
<dbReference type="InterPro" id="IPR011002">
    <property type="entry name" value="FliG_a-hlx"/>
</dbReference>
<dbReference type="PRINTS" id="PR00954">
    <property type="entry name" value="FLGMOTORFLIG"/>
</dbReference>
<keyword evidence="15" id="KW-0282">Flagellum</keyword>
<feature type="domain" description="Flagellar motor switch protein FliG middle" evidence="13">
    <location>
        <begin position="123"/>
        <end position="194"/>
    </location>
</feature>
<reference evidence="15 16" key="1">
    <citation type="journal article" date="2019" name="Antonie Van Leeuwenhoek">
        <title>Description of 'Ca. Methylobacter oryzae' KRF1, a novel species from the environmentally important Methylobacter clade 2.</title>
        <authorList>
            <person name="Khatri K."/>
            <person name="Mohite J.A."/>
            <person name="Pandit P.S."/>
            <person name="Bahulikar R."/>
            <person name="Rahalkar M.C."/>
        </authorList>
    </citation>
    <scope>NUCLEOTIDE SEQUENCE [LARGE SCALE GENOMIC DNA]</scope>
    <source>
        <strain evidence="15 16">KRF1</strain>
    </source>
</reference>
<evidence type="ECO:0000259" key="13">
    <source>
        <dbReference type="Pfam" id="PF14841"/>
    </source>
</evidence>
<evidence type="ECO:0000256" key="11">
    <source>
        <dbReference type="PIRNR" id="PIRNR003161"/>
    </source>
</evidence>
<sequence>MAKGESKGEKELTQVDRAAVLLLALGMDRAALVLKHMTPREVQTLGITMASVGEISIEMMDDVVEEFIVAVKRQTALGMDTDEYIRTVLISALGADKANSILDRILQGGNTKGIEQLKWMDTRSIADMIRLEHPQIVATIMSLMESEQAADVMMYLPESMRADLMMRIATMKGIQPSALRELDQIMEKQLTGSDNVKSTSIGGVDAVANILNFLDGGAADLVMSGIAEHRSELAQEIQEKMFTFEDLTSIDERGMQTLLREVSTGQLLLALRGVGSELKEKIFSNMSKRAAEMLRDDLEASPPAKLSEVELAQKDILAIAKKLADAGEIQMGVGGDELI</sequence>
<evidence type="ECO:0000256" key="5">
    <source>
        <dbReference type="ARBA" id="ARBA00022475"/>
    </source>
</evidence>
<evidence type="ECO:0000256" key="9">
    <source>
        <dbReference type="ARBA" id="ARBA00023143"/>
    </source>
</evidence>
<dbReference type="Gene3D" id="1.10.220.30">
    <property type="match status" value="3"/>
</dbReference>
<dbReference type="InterPro" id="IPR028263">
    <property type="entry name" value="FliG_N"/>
</dbReference>
<evidence type="ECO:0000256" key="6">
    <source>
        <dbReference type="ARBA" id="ARBA00022500"/>
    </source>
</evidence>
<dbReference type="PIRSF" id="PIRSF003161">
    <property type="entry name" value="FliG"/>
    <property type="match status" value="1"/>
</dbReference>
<keyword evidence="15" id="KW-0966">Cell projection</keyword>
<feature type="domain" description="Flagellar motor switch protein FliG C-terminal" evidence="12">
    <location>
        <begin position="225"/>
        <end position="331"/>
    </location>
</feature>
<dbReference type="PANTHER" id="PTHR30534:SF0">
    <property type="entry name" value="FLAGELLAR MOTOR SWITCH PROTEIN FLIG"/>
    <property type="match status" value="1"/>
</dbReference>
<evidence type="ECO:0000256" key="3">
    <source>
        <dbReference type="ARBA" id="ARBA00010299"/>
    </source>
</evidence>
<protein>
    <recommendedName>
        <fullName evidence="4 11">Flagellar motor switch protein FliG</fullName>
    </recommendedName>
</protein>
<dbReference type="Pfam" id="PF14841">
    <property type="entry name" value="FliG_M"/>
    <property type="match status" value="1"/>
</dbReference>
<accession>A0ABY3C6F7</accession>
<comment type="function">
    <text evidence="10 11">FliG is one of three proteins (FliG, FliN, FliM) that forms the rotor-mounted switch complex (C ring), located at the base of the basal body. This complex interacts with the CheY and CheZ chemotaxis proteins, in addition to contacting components of the motor that determine the direction of flagellar rotation.</text>
</comment>
<keyword evidence="7 11" id="KW-0283">Flagellar rotation</keyword>
<keyword evidence="6 11" id="KW-0145">Chemotaxis</keyword>
<keyword evidence="5 11" id="KW-1003">Cell membrane</keyword>
<keyword evidence="8 11" id="KW-0472">Membrane</keyword>
<dbReference type="InterPro" id="IPR000090">
    <property type="entry name" value="Flg_Motor_Flig"/>
</dbReference>
<dbReference type="Pfam" id="PF14842">
    <property type="entry name" value="FliG_N"/>
    <property type="match status" value="1"/>
</dbReference>
<dbReference type="NCBIfam" id="TIGR00207">
    <property type="entry name" value="fliG"/>
    <property type="match status" value="1"/>
</dbReference>
<keyword evidence="16" id="KW-1185">Reference proteome</keyword>
<dbReference type="SUPFAM" id="SSF48029">
    <property type="entry name" value="FliG"/>
    <property type="match status" value="2"/>
</dbReference>
<evidence type="ECO:0000259" key="14">
    <source>
        <dbReference type="Pfam" id="PF14842"/>
    </source>
</evidence>
<evidence type="ECO:0000256" key="8">
    <source>
        <dbReference type="ARBA" id="ARBA00023136"/>
    </source>
</evidence>
<comment type="caution">
    <text evidence="15">The sequence shown here is derived from an EMBL/GenBank/DDBJ whole genome shotgun (WGS) entry which is preliminary data.</text>
</comment>